<keyword evidence="2" id="KW-0677">Repeat</keyword>
<organism evidence="5 6">
    <name type="scientific">Sparassis crispa</name>
    <dbReference type="NCBI Taxonomy" id="139825"/>
    <lineage>
        <taxon>Eukaryota</taxon>
        <taxon>Fungi</taxon>
        <taxon>Dikarya</taxon>
        <taxon>Basidiomycota</taxon>
        <taxon>Agaricomycotina</taxon>
        <taxon>Agaricomycetes</taxon>
        <taxon>Polyporales</taxon>
        <taxon>Sparassidaceae</taxon>
        <taxon>Sparassis</taxon>
    </lineage>
</organism>
<gene>
    <name evidence="5" type="ORF">SCP_0407530</name>
</gene>
<dbReference type="InterPro" id="IPR020472">
    <property type="entry name" value="WD40_PAC1"/>
</dbReference>
<evidence type="ECO:0000256" key="4">
    <source>
        <dbReference type="SAM" id="MobiDB-lite"/>
    </source>
</evidence>
<dbReference type="RefSeq" id="XP_027613282.1">
    <property type="nucleotide sequence ID" value="XM_027757481.1"/>
</dbReference>
<dbReference type="AlphaFoldDB" id="A0A401GJP0"/>
<dbReference type="FunCoup" id="A0A401GJP0">
    <property type="interactions" value="175"/>
</dbReference>
<comment type="caution">
    <text evidence="5">The sequence shown here is derived from an EMBL/GenBank/DDBJ whole genome shotgun (WGS) entry which is preliminary data.</text>
</comment>
<proteinExistence type="predicted"/>
<dbReference type="InParanoid" id="A0A401GJP0"/>
<dbReference type="EMBL" id="BFAD01000004">
    <property type="protein sequence ID" value="GBE82369.1"/>
    <property type="molecule type" value="Genomic_DNA"/>
</dbReference>
<evidence type="ECO:0000256" key="2">
    <source>
        <dbReference type="ARBA" id="ARBA00022737"/>
    </source>
</evidence>
<keyword evidence="1 3" id="KW-0853">WD repeat</keyword>
<keyword evidence="6" id="KW-1185">Reference proteome</keyword>
<dbReference type="PANTHER" id="PTHR44489:SF11">
    <property type="entry name" value="WD REPEAT DOMAIN 86"/>
    <property type="match status" value="1"/>
</dbReference>
<dbReference type="OrthoDB" id="6262491at2759"/>
<evidence type="ECO:0000313" key="6">
    <source>
        <dbReference type="Proteomes" id="UP000287166"/>
    </source>
</evidence>
<dbReference type="Proteomes" id="UP000287166">
    <property type="component" value="Unassembled WGS sequence"/>
</dbReference>
<dbReference type="InterPro" id="IPR019775">
    <property type="entry name" value="WD40_repeat_CS"/>
</dbReference>
<dbReference type="InterPro" id="IPR044715">
    <property type="entry name" value="WDR86-like"/>
</dbReference>
<protein>
    <submittedName>
        <fullName evidence="5">WD40 repeat-like protein</fullName>
    </submittedName>
</protein>
<feature type="region of interest" description="Disordered" evidence="4">
    <location>
        <begin position="375"/>
        <end position="416"/>
    </location>
</feature>
<evidence type="ECO:0000256" key="1">
    <source>
        <dbReference type="ARBA" id="ARBA00022574"/>
    </source>
</evidence>
<evidence type="ECO:0000256" key="3">
    <source>
        <dbReference type="PROSITE-ProRule" id="PRU00221"/>
    </source>
</evidence>
<dbReference type="PROSITE" id="PS50082">
    <property type="entry name" value="WD_REPEATS_2"/>
    <property type="match status" value="2"/>
</dbReference>
<feature type="repeat" description="WD" evidence="3">
    <location>
        <begin position="128"/>
        <end position="162"/>
    </location>
</feature>
<name>A0A401GJP0_9APHY</name>
<dbReference type="STRING" id="139825.A0A401GJP0"/>
<dbReference type="SUPFAM" id="SSF50978">
    <property type="entry name" value="WD40 repeat-like"/>
    <property type="match status" value="1"/>
</dbReference>
<accession>A0A401GJP0</accession>
<dbReference type="InterPro" id="IPR001680">
    <property type="entry name" value="WD40_rpt"/>
</dbReference>
<dbReference type="InterPro" id="IPR036322">
    <property type="entry name" value="WD40_repeat_dom_sf"/>
</dbReference>
<dbReference type="PRINTS" id="PR00320">
    <property type="entry name" value="GPROTEINBRPT"/>
</dbReference>
<sequence>MIPVATLSTNPPQFIRAEVELIREDLRRRKAVSTKNLGSPLEIPGKALALQVRGDNAWIAENDHLVRKLDLETGKSLQVFRGHTAPVTCLAFFDKVQGSGAGDILITGSWDKTIKLWDVRTKALISSTNAHTDFVKVLLVIPALRLLVSGGSDFVVRLWDLSAIQEGKPLPSVGSISSHTRPVEALDARAVTDSTAVLYTADTMGIINVWDLTREDDDDSGGGVPPRWRSTLQDSLDHHRTRINAMVYGSGQLWTASSDDTVQVRLYPPSPGSQPRIPPIAHPTAVKALLPLALTPLAEPYLITGAGDALRAYDVSELDEPELLGTVDGHWHDVTALQLWMRRIPAAVEGGRVRVEPWIVSASLDGTIRRWKLSELLHPPPPKPAEEKKMSATVRMSEEEERELADLMDLMDSDSD</sequence>
<evidence type="ECO:0000313" key="5">
    <source>
        <dbReference type="EMBL" id="GBE82369.1"/>
    </source>
</evidence>
<dbReference type="PROSITE" id="PS00678">
    <property type="entry name" value="WD_REPEATS_1"/>
    <property type="match status" value="2"/>
</dbReference>
<dbReference type="InterPro" id="IPR015943">
    <property type="entry name" value="WD40/YVTN_repeat-like_dom_sf"/>
</dbReference>
<dbReference type="Pfam" id="PF00400">
    <property type="entry name" value="WD40"/>
    <property type="match status" value="2"/>
</dbReference>
<dbReference type="PROSITE" id="PS50294">
    <property type="entry name" value="WD_REPEATS_REGION"/>
    <property type="match status" value="2"/>
</dbReference>
<dbReference type="PANTHER" id="PTHR44489">
    <property type="match status" value="1"/>
</dbReference>
<dbReference type="Gene3D" id="2.130.10.10">
    <property type="entry name" value="YVTN repeat-like/Quinoprotein amine dehydrogenase"/>
    <property type="match status" value="2"/>
</dbReference>
<feature type="repeat" description="WD" evidence="3">
    <location>
        <begin position="80"/>
        <end position="127"/>
    </location>
</feature>
<reference evidence="5 6" key="1">
    <citation type="journal article" date="2018" name="Sci. Rep.">
        <title>Genome sequence of the cauliflower mushroom Sparassis crispa (Hanabiratake) and its association with beneficial usage.</title>
        <authorList>
            <person name="Kiyama R."/>
            <person name="Furutani Y."/>
            <person name="Kawaguchi K."/>
            <person name="Nakanishi T."/>
        </authorList>
    </citation>
    <scope>NUCLEOTIDE SEQUENCE [LARGE SCALE GENOMIC DNA]</scope>
</reference>
<dbReference type="GeneID" id="38779286"/>
<dbReference type="SMART" id="SM00320">
    <property type="entry name" value="WD40"/>
    <property type="match status" value="5"/>
</dbReference>